<dbReference type="GO" id="GO:0005789">
    <property type="term" value="C:endoplasmic reticulum membrane"/>
    <property type="evidence" value="ECO:0007669"/>
    <property type="project" value="UniProtKB-SubCell"/>
</dbReference>
<evidence type="ECO:0000256" key="3">
    <source>
        <dbReference type="ARBA" id="ARBA00022502"/>
    </source>
</evidence>
<accession>A0AA39R9D8</accession>
<sequence length="251" mass="27601">MAETTTEAKPRKLLPISQPISVLPTDVARIYTHIHPILILSLYYLCFPSLVADPVTTLKQALAPLAHLQITYCVVCLPPSKGSSTSPSTSSATPKKKKVTFAKPIAKPPASLKSRIIPAVFSLFLSLSLSAPLLTVILILFGAPLTTHFWHNLLCATHISLLGVLPLFYVHGVDARMWREISGACLPFDEVWGGLVGSILGAWLGAVPIPLDWDREWQKWPVTIVTGAYIGWFVFRYAGGYLLRGKRIEFD</sequence>
<dbReference type="Proteomes" id="UP001166286">
    <property type="component" value="Unassembled WGS sequence"/>
</dbReference>
<comment type="subcellular location">
    <subcellularLocation>
        <location evidence="1">Endoplasmic reticulum membrane</location>
        <topology evidence="1">Multi-pass membrane protein</topology>
    </subcellularLocation>
</comment>
<evidence type="ECO:0000256" key="5">
    <source>
        <dbReference type="ARBA" id="ARBA00022824"/>
    </source>
</evidence>
<keyword evidence="5" id="KW-0256">Endoplasmic reticulum</keyword>
<keyword evidence="10" id="KW-1185">Reference proteome</keyword>
<organism evidence="9 10">
    <name type="scientific">Cladonia borealis</name>
    <dbReference type="NCBI Taxonomy" id="184061"/>
    <lineage>
        <taxon>Eukaryota</taxon>
        <taxon>Fungi</taxon>
        <taxon>Dikarya</taxon>
        <taxon>Ascomycota</taxon>
        <taxon>Pezizomycotina</taxon>
        <taxon>Lecanoromycetes</taxon>
        <taxon>OSLEUM clade</taxon>
        <taxon>Lecanoromycetidae</taxon>
        <taxon>Lecanorales</taxon>
        <taxon>Lecanorineae</taxon>
        <taxon>Cladoniaceae</taxon>
        <taxon>Cladonia</taxon>
    </lineage>
</organism>
<evidence type="ECO:0000256" key="7">
    <source>
        <dbReference type="ARBA" id="ARBA00023136"/>
    </source>
</evidence>
<proteinExistence type="predicted"/>
<gene>
    <name evidence="9" type="ORF">JMJ35_002158</name>
</gene>
<dbReference type="EMBL" id="JAFEKC020000003">
    <property type="protein sequence ID" value="KAK0516124.1"/>
    <property type="molecule type" value="Genomic_DNA"/>
</dbReference>
<comment type="caution">
    <text evidence="9">The sequence shown here is derived from an EMBL/GenBank/DDBJ whole genome shotgun (WGS) entry which is preliminary data.</text>
</comment>
<feature type="transmembrane region" description="Helical" evidence="8">
    <location>
        <begin position="149"/>
        <end position="170"/>
    </location>
</feature>
<evidence type="ECO:0000256" key="1">
    <source>
        <dbReference type="ARBA" id="ARBA00004477"/>
    </source>
</evidence>
<feature type="transmembrane region" description="Helical" evidence="8">
    <location>
        <begin position="116"/>
        <end position="143"/>
    </location>
</feature>
<keyword evidence="3" id="KW-0337">GPI-anchor biosynthesis</keyword>
<dbReference type="Pfam" id="PF06699">
    <property type="entry name" value="PIG-F"/>
    <property type="match status" value="1"/>
</dbReference>
<protein>
    <recommendedName>
        <fullName evidence="11">Glycosylphosphatidylinositol anchor biosynthesis protein 11</fullName>
    </recommendedName>
</protein>
<dbReference type="AlphaFoldDB" id="A0AA39R9D8"/>
<feature type="transmembrane region" description="Helical" evidence="8">
    <location>
        <begin position="223"/>
        <end position="243"/>
    </location>
</feature>
<keyword evidence="7 8" id="KW-0472">Membrane</keyword>
<dbReference type="GO" id="GO:0006506">
    <property type="term" value="P:GPI anchor biosynthetic process"/>
    <property type="evidence" value="ECO:0007669"/>
    <property type="project" value="UniProtKB-KW"/>
</dbReference>
<feature type="transmembrane region" description="Helical" evidence="8">
    <location>
        <begin position="191"/>
        <end position="211"/>
    </location>
</feature>
<comment type="pathway">
    <text evidence="2">Glycolipid biosynthesis; glycosylphosphatidylinositol-anchor biosynthesis.</text>
</comment>
<keyword evidence="6 8" id="KW-1133">Transmembrane helix</keyword>
<keyword evidence="4 8" id="KW-0812">Transmembrane</keyword>
<name>A0AA39R9D8_9LECA</name>
<dbReference type="InterPro" id="IPR009580">
    <property type="entry name" value="GPI_biosynthesis_protein_Pig-F"/>
</dbReference>
<reference evidence="9" key="1">
    <citation type="submission" date="2023-03" db="EMBL/GenBank/DDBJ databases">
        <title>Complete genome of Cladonia borealis.</title>
        <authorList>
            <person name="Park H."/>
        </authorList>
    </citation>
    <scope>NUCLEOTIDE SEQUENCE</scope>
    <source>
        <strain evidence="9">ANT050790</strain>
    </source>
</reference>
<evidence type="ECO:0000256" key="6">
    <source>
        <dbReference type="ARBA" id="ARBA00022989"/>
    </source>
</evidence>
<evidence type="ECO:0000256" key="4">
    <source>
        <dbReference type="ARBA" id="ARBA00022692"/>
    </source>
</evidence>
<evidence type="ECO:0000256" key="2">
    <source>
        <dbReference type="ARBA" id="ARBA00004687"/>
    </source>
</evidence>
<evidence type="ECO:0008006" key="11">
    <source>
        <dbReference type="Google" id="ProtNLM"/>
    </source>
</evidence>
<evidence type="ECO:0000313" key="9">
    <source>
        <dbReference type="EMBL" id="KAK0516124.1"/>
    </source>
</evidence>
<evidence type="ECO:0000313" key="10">
    <source>
        <dbReference type="Proteomes" id="UP001166286"/>
    </source>
</evidence>
<evidence type="ECO:0000256" key="8">
    <source>
        <dbReference type="SAM" id="Phobius"/>
    </source>
</evidence>